<dbReference type="SUPFAM" id="SSF52540">
    <property type="entry name" value="P-loop containing nucleoside triphosphate hydrolases"/>
    <property type="match status" value="2"/>
</dbReference>
<proteinExistence type="predicted"/>
<dbReference type="InterPro" id="IPR036640">
    <property type="entry name" value="ABC1_TM_sf"/>
</dbReference>
<keyword evidence="3" id="KW-0547">Nucleotide-binding</keyword>
<feature type="domain" description="ABC transporter" evidence="8">
    <location>
        <begin position="909"/>
        <end position="1127"/>
    </location>
</feature>
<sequence>MKPLDPRVLPHLAPARAPLAVVVAGSVLGAALLVGQALALATTVARLVADPLGAGWHLPAALFVAALLGRAALATVTDVAAARAAALVGVRLRDVVLAAVLARRPEDGAARRELGADGLLATRGVAAVEPYLTRYLPALVLAVVLPVITLLAIASLDWLSGLVVALTLPLLPVFAILIGMSTRERADRQWRVLAQLAGHFVDVVRGLPTLVVHRRARAQAPRIREATDRYRRANTDVLKLAFASSAALELIATISVALVAVAVGLRLAGGGLELQTALAVLLLAPEAYWPLRRVGAEFHAAAEGTATFEAIHDLTSGGPTPGGRAVDVALSGDLRIERLGVRRGERAEPVLDDLSVTIPRRGLTVVTGPSGCGKSTLLEALRGELDHDGTVLVGGTDLAGVDPDAWRRHVALVGQRPWLLDASVGANVRVGRPGADDAAVWDALRRVRLDAVVRAMPGGLDAPLGEDGDGLSAGQRARLALARVVLADRPYVFLDEPTAHLDATTEAVLVEVVRDLARTRCVVAVAHRPALVAAADHRIALPGRPGAGAPRRTAPVPAAPAVPAALAAPDAPKTPEAPAPAADRVGLRWAGAVALGVLSSLCGVALTATAGWLIVRASEHPPVLMLMVAIVGVRAFGLGRPAFRYAERLVSHDVGLRELAERRARVYDVVVPLVPGRLGGRRRGDLLTSVVDDVDSLLDDRLRVRMPVVTAVGVLAVTVLLAAPVLPTVALVTVGVAAVAGLATWATARWGVAAGADRVVAARAAVARHALTTLDDARSLVAWQADGDARRVVRSAGAELGRATTRAAAWAAVARAWPFVGAAVSVVLVARLGADALATGAVGAPVLALFLLLPLALVDVVSPLADAGTLGVTTRAARRRLDALEELEPPVAVPAAPAPLPVGPGATDVVLDGVAAAWEPGRTAVADLDLAVPAGTHVGLVGPSGCGKSTVAALLVRFLSPTAGTHRLGGVDAVALDPDDVRRRVGLVDDDPYLFASTVAENVRLARPSATDAEVREALVAARLDLWLAGLPEGLATRIGDGGAGVSGGERARIGLARALLADAAVLVLDEPTAHLDTATARAVTDDLLTACAGRSVVWITHDEIGLDRMDRVVTLGGAPAPAPARVG</sequence>
<feature type="domain" description="ABC transmembrane type-1" evidence="9">
    <location>
        <begin position="590"/>
        <end position="873"/>
    </location>
</feature>
<dbReference type="PANTHER" id="PTHR24221">
    <property type="entry name" value="ATP-BINDING CASSETTE SUB-FAMILY B"/>
    <property type="match status" value="1"/>
</dbReference>
<feature type="transmembrane region" description="Helical" evidence="7">
    <location>
        <begin position="55"/>
        <end position="73"/>
    </location>
</feature>
<feature type="transmembrane region" description="Helical" evidence="7">
    <location>
        <begin position="729"/>
        <end position="748"/>
    </location>
</feature>
<dbReference type="Pfam" id="PF00664">
    <property type="entry name" value="ABC_membrane"/>
    <property type="match status" value="1"/>
</dbReference>
<dbReference type="InterPro" id="IPR003593">
    <property type="entry name" value="AAA+_ATPase"/>
</dbReference>
<dbReference type="InterPro" id="IPR027417">
    <property type="entry name" value="P-loop_NTPase"/>
</dbReference>
<dbReference type="PROSITE" id="PS00211">
    <property type="entry name" value="ABC_TRANSPORTER_1"/>
    <property type="match status" value="2"/>
</dbReference>
<dbReference type="SMART" id="SM00382">
    <property type="entry name" value="AAA"/>
    <property type="match status" value="2"/>
</dbReference>
<evidence type="ECO:0000259" key="8">
    <source>
        <dbReference type="PROSITE" id="PS50893"/>
    </source>
</evidence>
<keyword evidence="2 7" id="KW-0812">Transmembrane</keyword>
<dbReference type="InterPro" id="IPR017871">
    <property type="entry name" value="ABC_transporter-like_CS"/>
</dbReference>
<dbReference type="Gene3D" id="3.40.50.300">
    <property type="entry name" value="P-loop containing nucleotide triphosphate hydrolases"/>
    <property type="match status" value="2"/>
</dbReference>
<keyword evidence="4 10" id="KW-0067">ATP-binding</keyword>
<evidence type="ECO:0000256" key="4">
    <source>
        <dbReference type="ARBA" id="ARBA00022840"/>
    </source>
</evidence>
<evidence type="ECO:0000256" key="1">
    <source>
        <dbReference type="ARBA" id="ARBA00004651"/>
    </source>
</evidence>
<feature type="transmembrane region" description="Helical" evidence="7">
    <location>
        <begin position="240"/>
        <end position="268"/>
    </location>
</feature>
<dbReference type="Pfam" id="PF00005">
    <property type="entry name" value="ABC_tran"/>
    <property type="match status" value="2"/>
</dbReference>
<dbReference type="CDD" id="cd03228">
    <property type="entry name" value="ABCC_MRP_Like"/>
    <property type="match status" value="1"/>
</dbReference>
<evidence type="ECO:0000256" key="3">
    <source>
        <dbReference type="ARBA" id="ARBA00022741"/>
    </source>
</evidence>
<dbReference type="InterPro" id="IPR003439">
    <property type="entry name" value="ABC_transporter-like_ATP-bd"/>
</dbReference>
<comment type="caution">
    <text evidence="10">The sequence shown here is derived from an EMBL/GenBank/DDBJ whole genome shotgun (WGS) entry which is preliminary data.</text>
</comment>
<evidence type="ECO:0000313" key="10">
    <source>
        <dbReference type="EMBL" id="MDQ1103839.1"/>
    </source>
</evidence>
<dbReference type="NCBIfam" id="TIGR02857">
    <property type="entry name" value="CydD"/>
    <property type="match status" value="1"/>
</dbReference>
<dbReference type="InterPro" id="IPR039421">
    <property type="entry name" value="Type_1_exporter"/>
</dbReference>
<feature type="transmembrane region" description="Helical" evidence="7">
    <location>
        <begin position="621"/>
        <end position="639"/>
    </location>
</feature>
<keyword evidence="5 7" id="KW-1133">Transmembrane helix</keyword>
<dbReference type="GO" id="GO:0005524">
    <property type="term" value="F:ATP binding"/>
    <property type="evidence" value="ECO:0007669"/>
    <property type="project" value="UniProtKB-KW"/>
</dbReference>
<dbReference type="PANTHER" id="PTHR24221:SF590">
    <property type="entry name" value="COMPONENT LINKED WITH THE ASSEMBLY OF CYTOCHROME' TRANSPORT TRANSMEMBRANE ATP-BINDING PROTEIN ABC TRANSPORTER CYDD-RELATED"/>
    <property type="match status" value="1"/>
</dbReference>
<evidence type="ECO:0000259" key="9">
    <source>
        <dbReference type="PROSITE" id="PS50929"/>
    </source>
</evidence>
<dbReference type="GO" id="GO:0005886">
    <property type="term" value="C:plasma membrane"/>
    <property type="evidence" value="ECO:0007669"/>
    <property type="project" value="UniProtKB-SubCell"/>
</dbReference>
<dbReference type="GO" id="GO:0045454">
    <property type="term" value="P:cell redox homeostasis"/>
    <property type="evidence" value="ECO:0007669"/>
    <property type="project" value="InterPro"/>
</dbReference>
<protein>
    <submittedName>
        <fullName evidence="10">ATP-binding cassette subfamily C protein CydCD</fullName>
    </submittedName>
</protein>
<keyword evidence="6 7" id="KW-0472">Membrane</keyword>
<name>A0AAJ1X1V1_9ACTN</name>
<dbReference type="PROSITE" id="PS50929">
    <property type="entry name" value="ABC_TM1F"/>
    <property type="match status" value="2"/>
</dbReference>
<reference evidence="10" key="1">
    <citation type="submission" date="2023-07" db="EMBL/GenBank/DDBJ databases">
        <title>Functional and genomic diversity of the sorghum phyllosphere microbiome.</title>
        <authorList>
            <person name="Shade A."/>
        </authorList>
    </citation>
    <scope>NUCLEOTIDE SEQUENCE</scope>
    <source>
        <strain evidence="10">SORGH_AS_1067</strain>
    </source>
</reference>
<feature type="transmembrane region" description="Helical" evidence="7">
    <location>
        <begin position="592"/>
        <end position="615"/>
    </location>
</feature>
<evidence type="ECO:0000256" key="6">
    <source>
        <dbReference type="ARBA" id="ARBA00023136"/>
    </source>
</evidence>
<feature type="domain" description="ABC transporter" evidence="8">
    <location>
        <begin position="334"/>
        <end position="568"/>
    </location>
</feature>
<feature type="transmembrane region" description="Helical" evidence="7">
    <location>
        <begin position="135"/>
        <end position="156"/>
    </location>
</feature>
<dbReference type="SUPFAM" id="SSF90123">
    <property type="entry name" value="ABC transporter transmembrane region"/>
    <property type="match status" value="2"/>
</dbReference>
<dbReference type="Gene3D" id="1.20.1560.10">
    <property type="entry name" value="ABC transporter type 1, transmembrane domain"/>
    <property type="match status" value="2"/>
</dbReference>
<dbReference type="InterPro" id="IPR014216">
    <property type="entry name" value="ABC_transptr_CydD"/>
</dbReference>
<dbReference type="GO" id="GO:0140359">
    <property type="term" value="F:ABC-type transporter activity"/>
    <property type="evidence" value="ECO:0007669"/>
    <property type="project" value="InterPro"/>
</dbReference>
<accession>A0AAJ1X1V1</accession>
<dbReference type="CDD" id="cd18584">
    <property type="entry name" value="ABC_6TM_AarD_CydD"/>
    <property type="match status" value="1"/>
</dbReference>
<feature type="transmembrane region" description="Helical" evidence="7">
    <location>
        <begin position="807"/>
        <end position="830"/>
    </location>
</feature>
<evidence type="ECO:0000256" key="2">
    <source>
        <dbReference type="ARBA" id="ARBA00022692"/>
    </source>
</evidence>
<dbReference type="GO" id="GO:0042883">
    <property type="term" value="P:cysteine transport"/>
    <property type="evidence" value="ECO:0007669"/>
    <property type="project" value="InterPro"/>
</dbReference>
<feature type="transmembrane region" description="Helical" evidence="7">
    <location>
        <begin position="706"/>
        <end position="723"/>
    </location>
</feature>
<organism evidence="10 11">
    <name type="scientific">Nocardioides zeae</name>
    <dbReference type="NCBI Taxonomy" id="1457234"/>
    <lineage>
        <taxon>Bacteria</taxon>
        <taxon>Bacillati</taxon>
        <taxon>Actinomycetota</taxon>
        <taxon>Actinomycetes</taxon>
        <taxon>Propionibacteriales</taxon>
        <taxon>Nocardioidaceae</taxon>
        <taxon>Nocardioides</taxon>
    </lineage>
</organism>
<evidence type="ECO:0000313" key="11">
    <source>
        <dbReference type="Proteomes" id="UP001239215"/>
    </source>
</evidence>
<dbReference type="InterPro" id="IPR014223">
    <property type="entry name" value="ABC_CydC/D"/>
</dbReference>
<evidence type="ECO:0000256" key="7">
    <source>
        <dbReference type="SAM" id="Phobius"/>
    </source>
</evidence>
<comment type="subcellular location">
    <subcellularLocation>
        <location evidence="1">Cell membrane</location>
        <topology evidence="1">Multi-pass membrane protein</topology>
    </subcellularLocation>
</comment>
<dbReference type="GO" id="GO:0016887">
    <property type="term" value="F:ATP hydrolysis activity"/>
    <property type="evidence" value="ECO:0007669"/>
    <property type="project" value="InterPro"/>
</dbReference>
<dbReference type="EMBL" id="JAUTAN010000001">
    <property type="protein sequence ID" value="MDQ1103839.1"/>
    <property type="molecule type" value="Genomic_DNA"/>
</dbReference>
<feature type="transmembrane region" description="Helical" evidence="7">
    <location>
        <begin position="162"/>
        <end position="181"/>
    </location>
</feature>
<dbReference type="RefSeq" id="WP_307199238.1">
    <property type="nucleotide sequence ID" value="NZ_JAUTAN010000001.1"/>
</dbReference>
<dbReference type="PROSITE" id="PS50893">
    <property type="entry name" value="ABC_TRANSPORTER_2"/>
    <property type="match status" value="2"/>
</dbReference>
<dbReference type="InterPro" id="IPR011527">
    <property type="entry name" value="ABC1_TM_dom"/>
</dbReference>
<dbReference type="GO" id="GO:0034775">
    <property type="term" value="P:glutathione transmembrane transport"/>
    <property type="evidence" value="ECO:0007669"/>
    <property type="project" value="InterPro"/>
</dbReference>
<feature type="transmembrane region" description="Helical" evidence="7">
    <location>
        <begin position="836"/>
        <end position="858"/>
    </location>
</feature>
<dbReference type="Proteomes" id="UP001239215">
    <property type="component" value="Unassembled WGS sequence"/>
</dbReference>
<evidence type="ECO:0000256" key="5">
    <source>
        <dbReference type="ARBA" id="ARBA00022989"/>
    </source>
</evidence>
<gene>
    <name evidence="10" type="ORF">QE405_001123</name>
</gene>
<dbReference type="NCBIfam" id="TIGR02868">
    <property type="entry name" value="CydC"/>
    <property type="match status" value="1"/>
</dbReference>
<dbReference type="AlphaFoldDB" id="A0AAJ1X1V1"/>
<feature type="domain" description="ABC transmembrane type-1" evidence="9">
    <location>
        <begin position="20"/>
        <end position="303"/>
    </location>
</feature>